<name>A0A915E7P2_9BILA</name>
<feature type="compositionally biased region" description="Basic and acidic residues" evidence="1">
    <location>
        <begin position="266"/>
        <end position="275"/>
    </location>
</feature>
<dbReference type="WBParaSite" id="jg2935">
    <property type="protein sequence ID" value="jg2935"/>
    <property type="gene ID" value="jg2935"/>
</dbReference>
<feature type="compositionally biased region" description="Basic and acidic residues" evidence="1">
    <location>
        <begin position="125"/>
        <end position="135"/>
    </location>
</feature>
<feature type="compositionally biased region" description="Basic and acidic residues" evidence="1">
    <location>
        <begin position="71"/>
        <end position="80"/>
    </location>
</feature>
<feature type="compositionally biased region" description="Polar residues" evidence="1">
    <location>
        <begin position="256"/>
        <end position="265"/>
    </location>
</feature>
<feature type="region of interest" description="Disordered" evidence="1">
    <location>
        <begin position="414"/>
        <end position="460"/>
    </location>
</feature>
<protein>
    <submittedName>
        <fullName evidence="3">Uncharacterized protein</fullName>
    </submittedName>
</protein>
<sequence>MLEPESPAKLVAAASGEQKVAELAVDITEEKPGSTKKHKKSKKVKKEKKEKKKKADKSPSSKKKHKKEKKSSKQEDKNEKSPAPTTSSPKSPKKSKDKPPKEVISPAVFAPTVNSEVSAVPLAAKVRENDKKETNTKSNHRNGNSTRAHSRSPARRSNTDSRLTRIHSPPRRGHVESRRPASPRLSDSRRRDLSPARHSDNRKPYESPVRGRGSSNIHRRQRSSSKNRDRRPRDQTHSTSSQTRKEETRDGASSIRKLNTSSSRTDSGRNRKSNDMDTTDYIEEEEDEEKKIEELRRKRRELLEKFAVIVKPSDVKSPDEPMEIADEPAPLSSVRLQRMELIKMSLKELMERIFQSPRMILIQDVSTRLISFFHRLFQSRFSSKVESEGDFFDELKEKMTHIRNRENVAKILKQAEEDEKEEKARKLMGTKKKSTSFEALPKEEHAKIQLPVSQKQRRRK</sequence>
<feature type="compositionally biased region" description="Basic and acidic residues" evidence="1">
    <location>
        <begin position="186"/>
        <end position="205"/>
    </location>
</feature>
<organism evidence="2 3">
    <name type="scientific">Ditylenchus dipsaci</name>
    <dbReference type="NCBI Taxonomy" id="166011"/>
    <lineage>
        <taxon>Eukaryota</taxon>
        <taxon>Metazoa</taxon>
        <taxon>Ecdysozoa</taxon>
        <taxon>Nematoda</taxon>
        <taxon>Chromadorea</taxon>
        <taxon>Rhabditida</taxon>
        <taxon>Tylenchina</taxon>
        <taxon>Tylenchomorpha</taxon>
        <taxon>Sphaerularioidea</taxon>
        <taxon>Anguinidae</taxon>
        <taxon>Anguininae</taxon>
        <taxon>Ditylenchus</taxon>
    </lineage>
</organism>
<evidence type="ECO:0000313" key="2">
    <source>
        <dbReference type="Proteomes" id="UP000887574"/>
    </source>
</evidence>
<evidence type="ECO:0000313" key="3">
    <source>
        <dbReference type="WBParaSite" id="jg2935"/>
    </source>
</evidence>
<feature type="compositionally biased region" description="Low complexity" evidence="1">
    <location>
        <begin position="81"/>
        <end position="90"/>
    </location>
</feature>
<reference evidence="3" key="1">
    <citation type="submission" date="2022-11" db="UniProtKB">
        <authorList>
            <consortium name="WormBaseParasite"/>
        </authorList>
    </citation>
    <scope>IDENTIFICATION</scope>
</reference>
<proteinExistence type="predicted"/>
<feature type="region of interest" description="Disordered" evidence="1">
    <location>
        <begin position="25"/>
        <end position="290"/>
    </location>
</feature>
<accession>A0A915E7P2</accession>
<feature type="compositionally biased region" description="Acidic residues" evidence="1">
    <location>
        <begin position="277"/>
        <end position="288"/>
    </location>
</feature>
<evidence type="ECO:0000256" key="1">
    <source>
        <dbReference type="SAM" id="MobiDB-lite"/>
    </source>
</evidence>
<feature type="compositionally biased region" description="Basic residues" evidence="1">
    <location>
        <begin position="34"/>
        <end position="70"/>
    </location>
</feature>
<dbReference type="AlphaFoldDB" id="A0A915E7P2"/>
<feature type="compositionally biased region" description="Basic residues" evidence="1">
    <location>
        <begin position="217"/>
        <end position="230"/>
    </location>
</feature>
<dbReference type="Proteomes" id="UP000887574">
    <property type="component" value="Unplaced"/>
</dbReference>
<keyword evidence="2" id="KW-1185">Reference proteome</keyword>